<dbReference type="AlphaFoldDB" id="Q5CUH2"/>
<sequence length="276" mass="32834">IKSKQNNYSDLCQFISENILLKRANNQFQFKNNTGYATSARIYFYIKKHATQNDKLIFYMKKNNKSTYQKTRKLDNYCNVCEKGFINNEKHVQHILNFHVTCSEENCNYSAPKEIMHYHKLKHINNNEGNSITESTEEIEKWLICRKMKFPRPVCSKNHSIKSQDSNEILQDNKKKCQSTQISALEHYIRINMSNQLPFSRSKKLNKPLNKKNINYNSNLKVHKNKMYGEAFPENKKIQKSLLFRLFKSEIHIYEKKMISAINHILERSHFKNLLN</sequence>
<dbReference type="KEGG" id="cpv:cgd3_2840"/>
<feature type="non-terminal residue" evidence="2">
    <location>
        <position position="1"/>
    </location>
</feature>
<accession>Q5CUH2</accession>
<dbReference type="STRING" id="353152.Q5CUH2"/>
<keyword evidence="3" id="KW-1185">Reference proteome</keyword>
<name>Q5CUH2_CRYPI</name>
<reference evidence="2 3" key="1">
    <citation type="journal article" date="2004" name="Science">
        <title>Complete genome sequence of the apicomplexan, Cryptosporidium parvum.</title>
        <authorList>
            <person name="Abrahamsen M.S."/>
            <person name="Templeton T.J."/>
            <person name="Enomoto S."/>
            <person name="Abrahante J.E."/>
            <person name="Zhu G."/>
            <person name="Lancto C.A."/>
            <person name="Deng M."/>
            <person name="Liu C."/>
            <person name="Widmer G."/>
            <person name="Tzipori S."/>
            <person name="Buck G.A."/>
            <person name="Xu P."/>
            <person name="Bankier A.T."/>
            <person name="Dear P.H."/>
            <person name="Konfortov B.A."/>
            <person name="Spriggs H.F."/>
            <person name="Iyer L."/>
            <person name="Anantharaman V."/>
            <person name="Aravind L."/>
            <person name="Kapur V."/>
        </authorList>
    </citation>
    <scope>NUCLEOTIDE SEQUENCE [LARGE SCALE GENOMIC DNA]</scope>
    <source>
        <strain evidence="3">Iowa II</strain>
    </source>
</reference>
<dbReference type="InParanoid" id="Q5CUH2"/>
<gene>
    <name evidence="2" type="ORF">cgd3_2840</name>
</gene>
<dbReference type="RefSeq" id="XP_626842.1">
    <property type="nucleotide sequence ID" value="XM_626842.1"/>
</dbReference>
<dbReference type="EMBL" id="AAEE01000004">
    <property type="protein sequence ID" value="EAK89260.1"/>
    <property type="molecule type" value="Genomic_DNA"/>
</dbReference>
<organism evidence="2 3">
    <name type="scientific">Cryptosporidium parvum (strain Iowa II)</name>
    <dbReference type="NCBI Taxonomy" id="353152"/>
    <lineage>
        <taxon>Eukaryota</taxon>
        <taxon>Sar</taxon>
        <taxon>Alveolata</taxon>
        <taxon>Apicomplexa</taxon>
        <taxon>Conoidasida</taxon>
        <taxon>Coccidia</taxon>
        <taxon>Eucoccidiorida</taxon>
        <taxon>Eimeriorina</taxon>
        <taxon>Cryptosporidiidae</taxon>
        <taxon>Cryptosporidium</taxon>
    </lineage>
</organism>
<dbReference type="GeneID" id="3373775"/>
<dbReference type="OMA" id="MISAINH"/>
<evidence type="ECO:0000313" key="3">
    <source>
        <dbReference type="Proteomes" id="UP000006726"/>
    </source>
</evidence>
<dbReference type="Proteomes" id="UP000006726">
    <property type="component" value="Chromosome 3"/>
</dbReference>
<feature type="domain" description="C2H2-type" evidence="1">
    <location>
        <begin position="78"/>
        <end position="99"/>
    </location>
</feature>
<comment type="caution">
    <text evidence="2">The sequence shown here is derived from an EMBL/GenBank/DDBJ whole genome shotgun (WGS) entry which is preliminary data.</text>
</comment>
<protein>
    <submittedName>
        <fullName evidence="2">FmRP interacting protein like, contains 2 C2H2 zinc fingers involved in RNA metabolism</fullName>
    </submittedName>
</protein>
<dbReference type="PROSITE" id="PS00028">
    <property type="entry name" value="ZINC_FINGER_C2H2_1"/>
    <property type="match status" value="1"/>
</dbReference>
<evidence type="ECO:0000313" key="2">
    <source>
        <dbReference type="EMBL" id="EAK89260.1"/>
    </source>
</evidence>
<proteinExistence type="predicted"/>
<dbReference type="InterPro" id="IPR013087">
    <property type="entry name" value="Znf_C2H2_type"/>
</dbReference>
<evidence type="ECO:0000259" key="1">
    <source>
        <dbReference type="PROSITE" id="PS00028"/>
    </source>
</evidence>
<dbReference type="OrthoDB" id="273070at2759"/>